<name>A0AAX6H5Q9_IRIPA</name>
<dbReference type="Proteomes" id="UP001140949">
    <property type="component" value="Unassembled WGS sequence"/>
</dbReference>
<dbReference type="EMBL" id="JANAVB010012198">
    <property type="protein sequence ID" value="KAJ6836350.1"/>
    <property type="molecule type" value="Genomic_DNA"/>
</dbReference>
<protein>
    <submittedName>
        <fullName evidence="2">Pollen-specific leucine-rich repeat extensin-like protein 4</fullName>
    </submittedName>
</protein>
<comment type="caution">
    <text evidence="2">The sequence shown here is derived from an EMBL/GenBank/DDBJ whole genome shotgun (WGS) entry which is preliminary data.</text>
</comment>
<gene>
    <name evidence="2" type="ORF">M6B38_328120</name>
</gene>
<feature type="region of interest" description="Disordered" evidence="1">
    <location>
        <begin position="145"/>
        <end position="203"/>
    </location>
</feature>
<reference evidence="2" key="1">
    <citation type="journal article" date="2023" name="GigaByte">
        <title>Genome assembly of the bearded iris, Iris pallida Lam.</title>
        <authorList>
            <person name="Bruccoleri R.E."/>
            <person name="Oakeley E.J."/>
            <person name="Faust A.M.E."/>
            <person name="Altorfer M."/>
            <person name="Dessus-Babus S."/>
            <person name="Burckhardt D."/>
            <person name="Oertli M."/>
            <person name="Naumann U."/>
            <person name="Petersen F."/>
            <person name="Wong J."/>
        </authorList>
    </citation>
    <scope>NUCLEOTIDE SEQUENCE</scope>
    <source>
        <strain evidence="2">GSM-AAB239-AS_SAM_17_03QT</strain>
    </source>
</reference>
<feature type="region of interest" description="Disordered" evidence="1">
    <location>
        <begin position="226"/>
        <end position="284"/>
    </location>
</feature>
<organism evidence="2 3">
    <name type="scientific">Iris pallida</name>
    <name type="common">Sweet iris</name>
    <dbReference type="NCBI Taxonomy" id="29817"/>
    <lineage>
        <taxon>Eukaryota</taxon>
        <taxon>Viridiplantae</taxon>
        <taxon>Streptophyta</taxon>
        <taxon>Embryophyta</taxon>
        <taxon>Tracheophyta</taxon>
        <taxon>Spermatophyta</taxon>
        <taxon>Magnoliopsida</taxon>
        <taxon>Liliopsida</taxon>
        <taxon>Asparagales</taxon>
        <taxon>Iridaceae</taxon>
        <taxon>Iridoideae</taxon>
        <taxon>Irideae</taxon>
        <taxon>Iris</taxon>
    </lineage>
</organism>
<feature type="region of interest" description="Disordered" evidence="1">
    <location>
        <begin position="98"/>
        <end position="131"/>
    </location>
</feature>
<evidence type="ECO:0000256" key="1">
    <source>
        <dbReference type="SAM" id="MobiDB-lite"/>
    </source>
</evidence>
<keyword evidence="3" id="KW-1185">Reference proteome</keyword>
<reference evidence="2" key="2">
    <citation type="submission" date="2023-04" db="EMBL/GenBank/DDBJ databases">
        <authorList>
            <person name="Bruccoleri R.E."/>
            <person name="Oakeley E.J."/>
            <person name="Faust A.-M."/>
            <person name="Dessus-Babus S."/>
            <person name="Altorfer M."/>
            <person name="Burckhardt D."/>
            <person name="Oertli M."/>
            <person name="Naumann U."/>
            <person name="Petersen F."/>
            <person name="Wong J."/>
        </authorList>
    </citation>
    <scope>NUCLEOTIDE SEQUENCE</scope>
    <source>
        <strain evidence="2">GSM-AAB239-AS_SAM_17_03QT</strain>
        <tissue evidence="2">Leaf</tissue>
    </source>
</reference>
<evidence type="ECO:0000313" key="3">
    <source>
        <dbReference type="Proteomes" id="UP001140949"/>
    </source>
</evidence>
<proteinExistence type="predicted"/>
<feature type="compositionally biased region" description="Basic and acidic residues" evidence="1">
    <location>
        <begin position="261"/>
        <end position="275"/>
    </location>
</feature>
<dbReference type="AlphaFoldDB" id="A0AAX6H5Q9"/>
<feature type="compositionally biased region" description="Polar residues" evidence="1">
    <location>
        <begin position="100"/>
        <end position="127"/>
    </location>
</feature>
<sequence length="307" mass="34009">MYMRKSSPTEILLFTPRSHPRLYATLSSSHLYSNPGRAIHPPPSRHPFPPPITIHHCHIHHQQHSHHQPIPCPDPCVRVQIHLIPPIQNNYRVRVDRPTRTSQQPQPLTLSSAGVPSSASLRTTPNQIGHHGSSYLRLALGARPHGRCPSASGASQPPRPPTRAGTCHWDGAPSQRHYQDRRRRASTPRGELHPQPRLAPRPPRLLLADRRLEASSAVAAAPHTFAPPFCRSRGQNPHTQLPRASAPPQPRLGAHAPRSGEAPRRGLADEPEPRRGFPPCSTSERVELCHRRAPREVVATVPTIAMV</sequence>
<accession>A0AAX6H5Q9</accession>
<evidence type="ECO:0000313" key="2">
    <source>
        <dbReference type="EMBL" id="KAJ6836350.1"/>
    </source>
</evidence>